<gene>
    <name evidence="3" type="ORF">ISP19_15440</name>
</gene>
<accession>A0ABS2K6D2</accession>
<reference evidence="3" key="1">
    <citation type="submission" date="2020-10" db="EMBL/GenBank/DDBJ databases">
        <title>Phylogeny of dyella-like bacteria.</title>
        <authorList>
            <person name="Fu J."/>
        </authorList>
    </citation>
    <scope>NUCLEOTIDE SEQUENCE</scope>
    <source>
        <strain evidence="3">DHOC52</strain>
    </source>
</reference>
<dbReference type="PANTHER" id="PTHR43630:SF2">
    <property type="entry name" value="GLYCOSYLTRANSFERASE"/>
    <property type="match status" value="1"/>
</dbReference>
<feature type="domain" description="Glycosyltransferase 2-like" evidence="2">
    <location>
        <begin position="15"/>
        <end position="81"/>
    </location>
</feature>
<dbReference type="InterPro" id="IPR029044">
    <property type="entry name" value="Nucleotide-diphossugar_trans"/>
</dbReference>
<comment type="similarity">
    <text evidence="1">Belongs to the glycosyltransferase 2 family. WaaE/KdtX subfamily.</text>
</comment>
<proteinExistence type="inferred from homology"/>
<name>A0ABS2K6D2_9GAMM</name>
<dbReference type="EMBL" id="JADIKE010000037">
    <property type="protein sequence ID" value="MBM7126771.1"/>
    <property type="molecule type" value="Genomic_DNA"/>
</dbReference>
<dbReference type="PANTHER" id="PTHR43630">
    <property type="entry name" value="POLY-BETA-1,6-N-ACETYL-D-GLUCOSAMINE SYNTHASE"/>
    <property type="match status" value="1"/>
</dbReference>
<dbReference type="SUPFAM" id="SSF53448">
    <property type="entry name" value="Nucleotide-diphospho-sugar transferases"/>
    <property type="match status" value="1"/>
</dbReference>
<dbReference type="Gene3D" id="3.90.550.10">
    <property type="entry name" value="Spore Coat Polysaccharide Biosynthesis Protein SpsA, Chain A"/>
    <property type="match status" value="1"/>
</dbReference>
<comment type="caution">
    <text evidence="3">The sequence shown here is derived from an EMBL/GenBank/DDBJ whole genome shotgun (WGS) entry which is preliminary data.</text>
</comment>
<dbReference type="Pfam" id="PF00535">
    <property type="entry name" value="Glycos_transf_2"/>
    <property type="match status" value="1"/>
</dbReference>
<sequence>MERCLGSALPLIDYACIVDTGSDDDTVAVIRTFLNKHGVACNIYRDTWRDFASNRNAALKWMHLRPDIDYCLMLDADEVVRYEPEFDIRRFKAQLQLDVYDVRLRSEGAECTRVALFENNIACYYRGKLHEFIEVPSGVTRGDAVGFYLDAVHDSARNRDAGKFLNDARVIEEAMVEETDPFMLSRYSFYLGQCYMDGGEFRRAIKAFHQRVRYGGCQQEVFISLLRIARLMVALGYREERVLHAYLQAWSACPERAEPLHDLAAYARVKKQFHWARLFSSFGLRLEKPAQGLFVESDLYDYKLLDEYATAAYGCGDSAGSLDACTHLLKRAALPAAERERILANAGMALARLG</sequence>
<dbReference type="Proteomes" id="UP001430149">
    <property type="component" value="Unassembled WGS sequence"/>
</dbReference>
<dbReference type="InterPro" id="IPR001173">
    <property type="entry name" value="Glyco_trans_2-like"/>
</dbReference>
<keyword evidence="4" id="KW-1185">Reference proteome</keyword>
<protein>
    <submittedName>
        <fullName evidence="3">Glycosyltransferase family 2 protein</fullName>
    </submittedName>
</protein>
<evidence type="ECO:0000313" key="4">
    <source>
        <dbReference type="Proteomes" id="UP001430149"/>
    </source>
</evidence>
<evidence type="ECO:0000256" key="1">
    <source>
        <dbReference type="ARBA" id="ARBA00038494"/>
    </source>
</evidence>
<dbReference type="InterPro" id="IPR011990">
    <property type="entry name" value="TPR-like_helical_dom_sf"/>
</dbReference>
<organism evidence="3 4">
    <name type="scientific">Dyella flava</name>
    <dbReference type="NCBI Taxonomy" id="1920170"/>
    <lineage>
        <taxon>Bacteria</taxon>
        <taxon>Pseudomonadati</taxon>
        <taxon>Pseudomonadota</taxon>
        <taxon>Gammaproteobacteria</taxon>
        <taxon>Lysobacterales</taxon>
        <taxon>Rhodanobacteraceae</taxon>
        <taxon>Dyella</taxon>
    </lineage>
</organism>
<evidence type="ECO:0000259" key="2">
    <source>
        <dbReference type="Pfam" id="PF00535"/>
    </source>
</evidence>
<dbReference type="SUPFAM" id="SSF48452">
    <property type="entry name" value="TPR-like"/>
    <property type="match status" value="1"/>
</dbReference>
<evidence type="ECO:0000313" key="3">
    <source>
        <dbReference type="EMBL" id="MBM7126771.1"/>
    </source>
</evidence>